<dbReference type="Pfam" id="PF01842">
    <property type="entry name" value="ACT"/>
    <property type="match status" value="1"/>
</dbReference>
<protein>
    <recommendedName>
        <fullName evidence="4 9">D-3-phosphoglycerate dehydrogenase</fullName>
        <ecNumber evidence="9">1.1.1.95</ecNumber>
    </recommendedName>
</protein>
<dbReference type="InterPro" id="IPR045865">
    <property type="entry name" value="ACT-like_dom_sf"/>
</dbReference>
<evidence type="ECO:0000256" key="6">
    <source>
        <dbReference type="ARBA" id="ARBA00023027"/>
    </source>
</evidence>
<dbReference type="AlphaFoldDB" id="A0A8F9XHR9"/>
<evidence type="ECO:0000256" key="2">
    <source>
        <dbReference type="ARBA" id="ARBA00005216"/>
    </source>
</evidence>
<feature type="domain" description="ACT" evidence="10">
    <location>
        <begin position="457"/>
        <end position="529"/>
    </location>
</feature>
<dbReference type="KEGG" id="ole:K0B96_08025"/>
<dbReference type="EMBL" id="CP080507">
    <property type="protein sequence ID" value="QYM80542.1"/>
    <property type="molecule type" value="Genomic_DNA"/>
</dbReference>
<evidence type="ECO:0000256" key="7">
    <source>
        <dbReference type="ARBA" id="ARBA00048126"/>
    </source>
</evidence>
<dbReference type="FunFam" id="3.40.50.720:FF:000021">
    <property type="entry name" value="D-3-phosphoglycerate dehydrogenase"/>
    <property type="match status" value="1"/>
</dbReference>
<dbReference type="UniPathway" id="UPA00135">
    <property type="reaction ID" value="UER00196"/>
</dbReference>
<dbReference type="SUPFAM" id="SSF52283">
    <property type="entry name" value="Formate/glycerate dehydrogenase catalytic domain-like"/>
    <property type="match status" value="1"/>
</dbReference>
<dbReference type="SUPFAM" id="SSF55021">
    <property type="entry name" value="ACT-like"/>
    <property type="match status" value="1"/>
</dbReference>
<proteinExistence type="inferred from homology"/>
<dbReference type="Pfam" id="PF19304">
    <property type="entry name" value="PGDH_inter"/>
    <property type="match status" value="1"/>
</dbReference>
<dbReference type="FunFam" id="3.30.70.260:FF:000008">
    <property type="entry name" value="D-3-phosphoglycerate dehydrogenase, chloroplastic"/>
    <property type="match status" value="1"/>
</dbReference>
<dbReference type="InterPro" id="IPR006139">
    <property type="entry name" value="D-isomer_2_OHA_DH_cat_dom"/>
</dbReference>
<dbReference type="Pfam" id="PF02826">
    <property type="entry name" value="2-Hacid_dh_C"/>
    <property type="match status" value="1"/>
</dbReference>
<dbReference type="PROSITE" id="PS00065">
    <property type="entry name" value="D_2_HYDROXYACID_DH_1"/>
    <property type="match status" value="1"/>
</dbReference>
<dbReference type="InterPro" id="IPR029752">
    <property type="entry name" value="D-isomer_DH_CS1"/>
</dbReference>
<dbReference type="CDD" id="cd12173">
    <property type="entry name" value="PGDH_4"/>
    <property type="match status" value="1"/>
</dbReference>
<dbReference type="GO" id="GO:0051287">
    <property type="term" value="F:NAD binding"/>
    <property type="evidence" value="ECO:0007669"/>
    <property type="project" value="UniProtKB-UniRule"/>
</dbReference>
<comment type="catalytic activity">
    <reaction evidence="8 9">
        <text>(2R)-3-phosphoglycerate + NAD(+) = 3-phosphooxypyruvate + NADH + H(+)</text>
        <dbReference type="Rhea" id="RHEA:12641"/>
        <dbReference type="ChEBI" id="CHEBI:15378"/>
        <dbReference type="ChEBI" id="CHEBI:18110"/>
        <dbReference type="ChEBI" id="CHEBI:57540"/>
        <dbReference type="ChEBI" id="CHEBI:57945"/>
        <dbReference type="ChEBI" id="CHEBI:58272"/>
        <dbReference type="EC" id="1.1.1.95"/>
    </reaction>
</comment>
<keyword evidence="6 9" id="KW-0520">NAD</keyword>
<evidence type="ECO:0000313" key="11">
    <source>
        <dbReference type="EMBL" id="QYM80542.1"/>
    </source>
</evidence>
<dbReference type="Gene3D" id="3.30.1330.90">
    <property type="entry name" value="D-3-phosphoglycerate dehydrogenase, domain 3"/>
    <property type="match status" value="1"/>
</dbReference>
<dbReference type="SUPFAM" id="SSF143548">
    <property type="entry name" value="Serine metabolism enzymes domain"/>
    <property type="match status" value="1"/>
</dbReference>
<name>A0A8F9XHR9_9BACT</name>
<evidence type="ECO:0000259" key="10">
    <source>
        <dbReference type="PROSITE" id="PS51671"/>
    </source>
</evidence>
<dbReference type="InterPro" id="IPR029009">
    <property type="entry name" value="ASB_dom_sf"/>
</dbReference>
<dbReference type="PANTHER" id="PTHR42938">
    <property type="entry name" value="FORMATE DEHYDROGENASE 1"/>
    <property type="match status" value="1"/>
</dbReference>
<dbReference type="InterPro" id="IPR036291">
    <property type="entry name" value="NAD(P)-bd_dom_sf"/>
</dbReference>
<keyword evidence="9" id="KW-0028">Amino-acid biosynthesis</keyword>
<evidence type="ECO:0000313" key="12">
    <source>
        <dbReference type="Proteomes" id="UP000825051"/>
    </source>
</evidence>
<reference evidence="11" key="1">
    <citation type="submission" date="2021-08" db="EMBL/GenBank/DDBJ databases">
        <title>Genome of a novel bacterium of the phylum Verrucomicrobia, Oleiharenicola sp. KSB-15.</title>
        <authorList>
            <person name="Chung J.-H."/>
            <person name="Ahn J.-H."/>
            <person name="Yoon Y."/>
            <person name="Kim D.-Y."/>
            <person name="An S.-H."/>
            <person name="Park I."/>
            <person name="Yeon J."/>
        </authorList>
    </citation>
    <scope>NUCLEOTIDE SEQUENCE</scope>
    <source>
        <strain evidence="11">KSB-15</strain>
    </source>
</reference>
<comment type="similarity">
    <text evidence="3 9">Belongs to the D-isomer specific 2-hydroxyacid dehydrogenase family.</text>
</comment>
<dbReference type="PROSITE" id="PS51671">
    <property type="entry name" value="ACT"/>
    <property type="match status" value="1"/>
</dbReference>
<evidence type="ECO:0000256" key="1">
    <source>
        <dbReference type="ARBA" id="ARBA00003800"/>
    </source>
</evidence>
<sequence>MKVLVADKISPKGVAFLRAQTGIEVIEAYGSSAEKVLELVKDVHAIAVRSETKITAEVLAAAPLLKVVGRAGVGVDNVDVEAATERGVVVMNTPSGNTIATAELTFTHMLCGARPVPQAAASMRGGQWDRKSFSGIELFRKTLGIVGLGRIGSEVAKRAQAFGMRVLAFDPYLAPSRAKAMQIENVSLDELLAQADYITVHMPLTDDTHYMIDEGAFEKCKKGLRIFNCARGGIIKEAALLAALKSGKVAAAGLDVYEDEPLAADSELRKLPNVTLTPHLGASTAEAQESVGIEIAEQIADVLRGGVIRNAVNMPSLDAASLKVLGPYLDLGAKLGTLVQQIGPQQIASLRITYWGRIVDLDSNAITRAIQQGFLRRISGESVNFVNSPVMLERLGVKVEVIKSGENSSYTELIHVEALAADGSRHSAAGTLIGKTNQRRIVAINERGVEVDASGKLLLIENRDQPGMIGYVGTLLGKDGVNIANMSLSRQEAGQTALMVINLDSEPSAAARAELKNHAAIKLAKFVHL</sequence>
<comment type="function">
    <text evidence="1">Catalyzes the reversible oxidation of 3-phospho-D-glycerate to 3-phosphonooxypyruvate, the first step of the phosphorylated L-serine biosynthesis pathway. Also catalyzes the reversible oxidation of 2-hydroxyglutarate to 2-oxoglutarate.</text>
</comment>
<dbReference type="GO" id="GO:0006564">
    <property type="term" value="P:L-serine biosynthetic process"/>
    <property type="evidence" value="ECO:0007669"/>
    <property type="project" value="UniProtKB-UniRule"/>
</dbReference>
<dbReference type="CDD" id="cd04902">
    <property type="entry name" value="ACT_3PGDH-xct"/>
    <property type="match status" value="1"/>
</dbReference>
<dbReference type="NCBIfam" id="TIGR01327">
    <property type="entry name" value="PGDH"/>
    <property type="match status" value="1"/>
</dbReference>
<evidence type="ECO:0000256" key="9">
    <source>
        <dbReference type="RuleBase" id="RU363003"/>
    </source>
</evidence>
<dbReference type="InterPro" id="IPR006140">
    <property type="entry name" value="D-isomer_DH_NAD-bd"/>
</dbReference>
<keyword evidence="9" id="KW-0718">Serine biosynthesis</keyword>
<dbReference type="Proteomes" id="UP000825051">
    <property type="component" value="Chromosome"/>
</dbReference>
<dbReference type="SUPFAM" id="SSF51735">
    <property type="entry name" value="NAD(P)-binding Rossmann-fold domains"/>
    <property type="match status" value="1"/>
</dbReference>
<evidence type="ECO:0000256" key="3">
    <source>
        <dbReference type="ARBA" id="ARBA00005854"/>
    </source>
</evidence>
<dbReference type="Gene3D" id="3.30.70.260">
    <property type="match status" value="1"/>
</dbReference>
<gene>
    <name evidence="11" type="primary">serA</name>
    <name evidence="11" type="ORF">K0B96_08025</name>
</gene>
<dbReference type="GO" id="GO:0004617">
    <property type="term" value="F:phosphoglycerate dehydrogenase activity"/>
    <property type="evidence" value="ECO:0007669"/>
    <property type="project" value="UniProtKB-UniRule"/>
</dbReference>
<dbReference type="InterPro" id="IPR045626">
    <property type="entry name" value="PGDH_ASB_dom"/>
</dbReference>
<dbReference type="InterPro" id="IPR006236">
    <property type="entry name" value="PGDH"/>
</dbReference>
<dbReference type="Gene3D" id="3.40.50.720">
    <property type="entry name" value="NAD(P)-binding Rossmann-like Domain"/>
    <property type="match status" value="2"/>
</dbReference>
<dbReference type="PANTHER" id="PTHR42938:SF47">
    <property type="entry name" value="HYDROXYPYRUVATE REDUCTASE"/>
    <property type="match status" value="1"/>
</dbReference>
<keyword evidence="5 9" id="KW-0560">Oxidoreductase</keyword>
<evidence type="ECO:0000256" key="5">
    <source>
        <dbReference type="ARBA" id="ARBA00023002"/>
    </source>
</evidence>
<organism evidence="11 12">
    <name type="scientific">Horticoccus luteus</name>
    <dbReference type="NCBI Taxonomy" id="2862869"/>
    <lineage>
        <taxon>Bacteria</taxon>
        <taxon>Pseudomonadati</taxon>
        <taxon>Verrucomicrobiota</taxon>
        <taxon>Opitutia</taxon>
        <taxon>Opitutales</taxon>
        <taxon>Opitutaceae</taxon>
        <taxon>Horticoccus</taxon>
    </lineage>
</organism>
<accession>A0A8F9XHR9</accession>
<comment type="pathway">
    <text evidence="2 9">Amino-acid biosynthesis; L-serine biosynthesis; L-serine from 3-phospho-D-glycerate: step 1/3.</text>
</comment>
<comment type="catalytic activity">
    <reaction evidence="7">
        <text>(R)-2-hydroxyglutarate + NAD(+) = 2-oxoglutarate + NADH + H(+)</text>
        <dbReference type="Rhea" id="RHEA:49612"/>
        <dbReference type="ChEBI" id="CHEBI:15378"/>
        <dbReference type="ChEBI" id="CHEBI:15801"/>
        <dbReference type="ChEBI" id="CHEBI:16810"/>
        <dbReference type="ChEBI" id="CHEBI:57540"/>
        <dbReference type="ChEBI" id="CHEBI:57945"/>
        <dbReference type="EC" id="1.1.1.399"/>
    </reaction>
</comment>
<dbReference type="RefSeq" id="WP_220165876.1">
    <property type="nucleotide sequence ID" value="NZ_CP080507.1"/>
</dbReference>
<evidence type="ECO:0000256" key="8">
    <source>
        <dbReference type="ARBA" id="ARBA00048731"/>
    </source>
</evidence>
<dbReference type="Pfam" id="PF00389">
    <property type="entry name" value="2-Hacid_dh"/>
    <property type="match status" value="1"/>
</dbReference>
<keyword evidence="12" id="KW-1185">Reference proteome</keyword>
<dbReference type="EC" id="1.1.1.95" evidence="9"/>
<evidence type="ECO:0000256" key="4">
    <source>
        <dbReference type="ARBA" id="ARBA00021582"/>
    </source>
</evidence>
<dbReference type="InterPro" id="IPR002912">
    <property type="entry name" value="ACT_dom"/>
</dbReference>